<dbReference type="InterPro" id="IPR027417">
    <property type="entry name" value="P-loop_NTPase"/>
</dbReference>
<evidence type="ECO:0000256" key="2">
    <source>
        <dbReference type="ARBA" id="ARBA00022448"/>
    </source>
</evidence>
<dbReference type="Gene3D" id="3.40.50.300">
    <property type="entry name" value="P-loop containing nucleotide triphosphate hydrolases"/>
    <property type="match status" value="1"/>
</dbReference>
<comment type="similarity">
    <text evidence="1">Belongs to the ABC transporter superfamily.</text>
</comment>
<dbReference type="eggNOG" id="COG0410">
    <property type="taxonomic scope" value="Bacteria"/>
</dbReference>
<dbReference type="CDD" id="cd03224">
    <property type="entry name" value="ABC_TM1139_LivF_branched"/>
    <property type="match status" value="1"/>
</dbReference>
<sequence length="271" mass="29985">MAGGTVNDILKVENLEVVYNDVVLVLKGLSLACPRGEITALLGANGAGKSTTLKAISGLLECEDGEVTDGSVLYQGEPIQHLIPEKIVRKGIFQVMEGRRIFEDLTVEENLRCGAFTRPRSEIAGGLEKVYDYFPRLRERRKQLAGYMSGGEQQMCAIGRAIMARPQLLLLDEPSLGLAPLLVEEIFEIIKKINSAEGVTVLLVEQNARAALSVAGQAYIMENGRVVMEGKAADLLHNPDVQEFYLGMGHSGDRRSYRDVKHYRRRKRWLG</sequence>
<dbReference type="RefSeq" id="WP_013515746.1">
    <property type="nucleotide sequence ID" value="NC_014844.1"/>
</dbReference>
<protein>
    <submittedName>
        <fullName evidence="7">ABC transporter related protein</fullName>
    </submittedName>
</protein>
<gene>
    <name evidence="7" type="ordered locus">Daes_2847</name>
</gene>
<dbReference type="STRING" id="643562.Daes_2847"/>
<reference evidence="8" key="1">
    <citation type="submission" date="2010-12" db="EMBL/GenBank/DDBJ databases">
        <title>Complete sequence of Desulfovibrio aespoeensis Aspo-2.</title>
        <authorList>
            <consortium name="US DOE Joint Genome Institute"/>
            <person name="Lucas S."/>
            <person name="Copeland A."/>
            <person name="Lapidus A."/>
            <person name="Cheng J.-F."/>
            <person name="Goodwin L."/>
            <person name="Pitluck S."/>
            <person name="Chertkov O."/>
            <person name="Misra M."/>
            <person name="Detter J.C."/>
            <person name="Han C."/>
            <person name="Tapia R."/>
            <person name="Land M."/>
            <person name="Hauser L."/>
            <person name="Kyrpides N."/>
            <person name="Ivanova N."/>
            <person name="Ovchinnikova G."/>
            <person name="Pedersen K."/>
            <person name="Jagevall S."/>
            <person name="Hazen T."/>
            <person name="Woyke T."/>
        </authorList>
    </citation>
    <scope>NUCLEOTIDE SEQUENCE [LARGE SCALE GENOMIC DNA]</scope>
    <source>
        <strain evidence="8">ATCC 700646 / DSM 10631 / Aspo-2</strain>
    </source>
</reference>
<dbReference type="SMART" id="SM00382">
    <property type="entry name" value="AAA"/>
    <property type="match status" value="1"/>
</dbReference>
<dbReference type="KEGG" id="das:Daes_2847"/>
<dbReference type="PANTHER" id="PTHR43820:SF8">
    <property type="entry name" value="ABC TRANSPORTER SUBSTRATE-BINDING PROTEIN"/>
    <property type="match status" value="1"/>
</dbReference>
<evidence type="ECO:0000313" key="7">
    <source>
        <dbReference type="EMBL" id="ADU63843.1"/>
    </source>
</evidence>
<dbReference type="InterPro" id="IPR003593">
    <property type="entry name" value="AAA+_ATPase"/>
</dbReference>
<keyword evidence="3" id="KW-0547">Nucleotide-binding</keyword>
<dbReference type="EMBL" id="CP002431">
    <property type="protein sequence ID" value="ADU63843.1"/>
    <property type="molecule type" value="Genomic_DNA"/>
</dbReference>
<keyword evidence="8" id="KW-1185">Reference proteome</keyword>
<evidence type="ECO:0000256" key="4">
    <source>
        <dbReference type="ARBA" id="ARBA00022840"/>
    </source>
</evidence>
<dbReference type="GO" id="GO:0015658">
    <property type="term" value="F:branched-chain amino acid transmembrane transporter activity"/>
    <property type="evidence" value="ECO:0007669"/>
    <property type="project" value="TreeGrafter"/>
</dbReference>
<evidence type="ECO:0000256" key="5">
    <source>
        <dbReference type="ARBA" id="ARBA00022970"/>
    </source>
</evidence>
<reference evidence="7 8" key="2">
    <citation type="journal article" date="2014" name="Genome Announc.">
        <title>Complete Genome Sequence of the Subsurface, Mesophilic Sulfate-Reducing Bacterium Desulfovibrio aespoeensis Aspo-2.</title>
        <authorList>
            <person name="Pedersen K."/>
            <person name="Bengtsson A."/>
            <person name="Edlund J."/>
            <person name="Rabe L."/>
            <person name="Hazen T."/>
            <person name="Chakraborty R."/>
            <person name="Goodwin L."/>
            <person name="Shapiro N."/>
        </authorList>
    </citation>
    <scope>NUCLEOTIDE SEQUENCE [LARGE SCALE GENOMIC DNA]</scope>
    <source>
        <strain evidence="8">ATCC 700646 / DSM 10631 / Aspo-2</strain>
    </source>
</reference>
<keyword evidence="2" id="KW-0813">Transport</keyword>
<dbReference type="HOGENOM" id="CLU_000604_1_2_7"/>
<dbReference type="SUPFAM" id="SSF52540">
    <property type="entry name" value="P-loop containing nucleoside triphosphate hydrolases"/>
    <property type="match status" value="1"/>
</dbReference>
<dbReference type="PROSITE" id="PS50893">
    <property type="entry name" value="ABC_TRANSPORTER_2"/>
    <property type="match status" value="1"/>
</dbReference>
<evidence type="ECO:0000256" key="3">
    <source>
        <dbReference type="ARBA" id="ARBA00022741"/>
    </source>
</evidence>
<keyword evidence="4" id="KW-0067">ATP-binding</keyword>
<feature type="domain" description="ABC transporter" evidence="6">
    <location>
        <begin position="10"/>
        <end position="248"/>
    </location>
</feature>
<dbReference type="InterPro" id="IPR003439">
    <property type="entry name" value="ABC_transporter-like_ATP-bd"/>
</dbReference>
<dbReference type="GO" id="GO:0016887">
    <property type="term" value="F:ATP hydrolysis activity"/>
    <property type="evidence" value="ECO:0007669"/>
    <property type="project" value="InterPro"/>
</dbReference>
<dbReference type="Pfam" id="PF00005">
    <property type="entry name" value="ABC_tran"/>
    <property type="match status" value="1"/>
</dbReference>
<dbReference type="PANTHER" id="PTHR43820">
    <property type="entry name" value="HIGH-AFFINITY BRANCHED-CHAIN AMINO ACID TRANSPORT ATP-BINDING PROTEIN LIVF"/>
    <property type="match status" value="1"/>
</dbReference>
<name>E6VY29_PSEA9</name>
<keyword evidence="5" id="KW-0029">Amino-acid transport</keyword>
<accession>E6VY29</accession>
<dbReference type="GO" id="GO:0005524">
    <property type="term" value="F:ATP binding"/>
    <property type="evidence" value="ECO:0007669"/>
    <property type="project" value="UniProtKB-KW"/>
</dbReference>
<evidence type="ECO:0000313" key="8">
    <source>
        <dbReference type="Proteomes" id="UP000002191"/>
    </source>
</evidence>
<evidence type="ECO:0000256" key="1">
    <source>
        <dbReference type="ARBA" id="ARBA00005417"/>
    </source>
</evidence>
<dbReference type="AlphaFoldDB" id="E6VY29"/>
<dbReference type="InterPro" id="IPR052156">
    <property type="entry name" value="BCAA_Transport_ATP-bd_LivF"/>
</dbReference>
<organism evidence="7 8">
    <name type="scientific">Pseudodesulfovibrio aespoeensis (strain ATCC 700646 / DSM 10631 / Aspo-2)</name>
    <name type="common">Desulfovibrio aespoeensis</name>
    <dbReference type="NCBI Taxonomy" id="643562"/>
    <lineage>
        <taxon>Bacteria</taxon>
        <taxon>Pseudomonadati</taxon>
        <taxon>Thermodesulfobacteriota</taxon>
        <taxon>Desulfovibrionia</taxon>
        <taxon>Desulfovibrionales</taxon>
        <taxon>Desulfovibrionaceae</taxon>
    </lineage>
</organism>
<dbReference type="GO" id="GO:0015807">
    <property type="term" value="P:L-amino acid transport"/>
    <property type="evidence" value="ECO:0007669"/>
    <property type="project" value="TreeGrafter"/>
</dbReference>
<proteinExistence type="inferred from homology"/>
<evidence type="ECO:0000259" key="6">
    <source>
        <dbReference type="PROSITE" id="PS50893"/>
    </source>
</evidence>
<dbReference type="OrthoDB" id="9809450at2"/>
<dbReference type="Proteomes" id="UP000002191">
    <property type="component" value="Chromosome"/>
</dbReference>